<dbReference type="EMBL" id="JAWDES010000004">
    <property type="protein sequence ID" value="MDU0259057.1"/>
    <property type="molecule type" value="Genomic_DNA"/>
</dbReference>
<organism evidence="2 3">
    <name type="scientific">Alistipes finegoldii</name>
    <dbReference type="NCBI Taxonomy" id="214856"/>
    <lineage>
        <taxon>Bacteria</taxon>
        <taxon>Pseudomonadati</taxon>
        <taxon>Bacteroidota</taxon>
        <taxon>Bacteroidia</taxon>
        <taxon>Bacteroidales</taxon>
        <taxon>Rikenellaceae</taxon>
        <taxon>Alistipes</taxon>
    </lineage>
</organism>
<dbReference type="RefSeq" id="WP_195579422.1">
    <property type="nucleotide sequence ID" value="NZ_DAIMAG010000001.1"/>
</dbReference>
<reference evidence="2" key="1">
    <citation type="submission" date="2023-10" db="EMBL/GenBank/DDBJ databases">
        <title>Genome Sequence of the Bacteria from From Gut Wall in Crohn's Disease.</title>
        <authorList>
            <person name="Rodriguez-Palacios A."/>
        </authorList>
    </citation>
    <scope>NUCLEOTIDE SEQUENCE</scope>
    <source>
        <strain evidence="2">CavFT-hAR58</strain>
    </source>
</reference>
<evidence type="ECO:0000256" key="1">
    <source>
        <dbReference type="SAM" id="MobiDB-lite"/>
    </source>
</evidence>
<sequence>MDWYENLPKSCPPKDAKEPSGGSYYRILNSEHPSNTDFLSYRALDPNKRFAVSECQAMAISLFTDIASCQAIAKLPKFKGKDLHIGELTLTKSDGLIAHTPNKNSTNHYSWWRSKCFDIKSVRLVNE</sequence>
<evidence type="ECO:0000313" key="3">
    <source>
        <dbReference type="Proteomes" id="UP001181347"/>
    </source>
</evidence>
<protein>
    <submittedName>
        <fullName evidence="2">Uncharacterized protein</fullName>
    </submittedName>
</protein>
<proteinExistence type="predicted"/>
<dbReference type="AlphaFoldDB" id="A0AAE4LJF2"/>
<comment type="caution">
    <text evidence="2">The sequence shown here is derived from an EMBL/GenBank/DDBJ whole genome shotgun (WGS) entry which is preliminary data.</text>
</comment>
<dbReference type="Proteomes" id="UP001181347">
    <property type="component" value="Unassembled WGS sequence"/>
</dbReference>
<accession>A0AAE4LJF2</accession>
<feature type="region of interest" description="Disordered" evidence="1">
    <location>
        <begin position="1"/>
        <end position="23"/>
    </location>
</feature>
<gene>
    <name evidence="2" type="ORF">RVH17_02850</name>
</gene>
<evidence type="ECO:0000313" key="2">
    <source>
        <dbReference type="EMBL" id="MDU0259057.1"/>
    </source>
</evidence>
<name>A0AAE4LJF2_9BACT</name>